<feature type="transmembrane region" description="Helical" evidence="2">
    <location>
        <begin position="257"/>
        <end position="282"/>
    </location>
</feature>
<protein>
    <submittedName>
        <fullName evidence="3">Uncharacterized protein</fullName>
    </submittedName>
</protein>
<proteinExistence type="predicted"/>
<keyword evidence="2" id="KW-1133">Transmembrane helix</keyword>
<name>A0A0G4FX79_9ALVE</name>
<evidence type="ECO:0000256" key="2">
    <source>
        <dbReference type="SAM" id="Phobius"/>
    </source>
</evidence>
<organism evidence="3">
    <name type="scientific">Chromera velia CCMP2878</name>
    <dbReference type="NCBI Taxonomy" id="1169474"/>
    <lineage>
        <taxon>Eukaryota</taxon>
        <taxon>Sar</taxon>
        <taxon>Alveolata</taxon>
        <taxon>Colpodellida</taxon>
        <taxon>Chromeraceae</taxon>
        <taxon>Chromera</taxon>
    </lineage>
</organism>
<dbReference type="AlphaFoldDB" id="A0A0G4FX79"/>
<reference evidence="3" key="1">
    <citation type="submission" date="2014-11" db="EMBL/GenBank/DDBJ databases">
        <authorList>
            <person name="Otto D Thomas"/>
            <person name="Naeem Raeece"/>
        </authorList>
    </citation>
    <scope>NUCLEOTIDE SEQUENCE</scope>
</reference>
<dbReference type="EMBL" id="CDMZ01000709">
    <property type="protein sequence ID" value="CEM19956.1"/>
    <property type="molecule type" value="Genomic_DNA"/>
</dbReference>
<keyword evidence="2" id="KW-0812">Transmembrane</keyword>
<feature type="region of interest" description="Disordered" evidence="1">
    <location>
        <begin position="83"/>
        <end position="107"/>
    </location>
</feature>
<evidence type="ECO:0000313" key="3">
    <source>
        <dbReference type="EMBL" id="CEM19956.1"/>
    </source>
</evidence>
<accession>A0A0G4FX79</accession>
<dbReference type="VEuPathDB" id="CryptoDB:Cvel_19220"/>
<evidence type="ECO:0000256" key="1">
    <source>
        <dbReference type="SAM" id="MobiDB-lite"/>
    </source>
</evidence>
<gene>
    <name evidence="3" type="ORF">Cvel_19220</name>
</gene>
<sequence length="283" mass="31829">MSKGKLFTQIPAVILPLQGGAEVGSQKPGKCAFCQFEWKSVRIDRCVRHLIKTAGSAEYNCKSVPEDIVKKLKQLYPQFAQPDEASPAASLPSLIDSEASPEGKPRVEYEGTATFSKFVEDRVVAEDYSTLEDIFFIVSRGDVTKSDPRAFDHFGNFKNPWKDVLQPGVLKGKDGRIRVLELTFVGLSDRSTMRNINLTTQMFNALHAVFVKTFEKDMPLSFQSKTTTTASFREAVRALADERENPFQGRLQKWRGLVSLLLFIFLFPIPFPSLFSLLLFGLF</sequence>
<keyword evidence="2" id="KW-0472">Membrane</keyword>